<dbReference type="Proteomes" id="UP000006039">
    <property type="component" value="Unassembled WGS sequence"/>
</dbReference>
<dbReference type="RefSeq" id="XP_009229895.1">
    <property type="nucleotide sequence ID" value="XM_009231631.1"/>
</dbReference>
<reference evidence="3" key="5">
    <citation type="submission" date="2018-04" db="UniProtKB">
        <authorList>
            <consortium name="EnsemblFungi"/>
        </authorList>
    </citation>
    <scope>IDENTIFICATION</scope>
    <source>
        <strain evidence="3">R3-111a-1</strain>
    </source>
</reference>
<evidence type="ECO:0000313" key="3">
    <source>
        <dbReference type="EnsemblFungi" id="EJT68727"/>
    </source>
</evidence>
<dbReference type="GeneID" id="20354172"/>
<dbReference type="EnsemblFungi" id="EJT68727">
    <property type="protein sequence ID" value="EJT68727"/>
    <property type="gene ID" value="GGTG_13714"/>
</dbReference>
<dbReference type="OrthoDB" id="1922282at2759"/>
<dbReference type="STRING" id="644352.J3PJM7"/>
<dbReference type="PANTHER" id="PTHR39394">
    <property type="entry name" value="YALI0E31793P"/>
    <property type="match status" value="1"/>
</dbReference>
<evidence type="ECO:0000313" key="2">
    <source>
        <dbReference type="EMBL" id="EJT68727.1"/>
    </source>
</evidence>
<reference evidence="3" key="4">
    <citation type="journal article" date="2015" name="G3 (Bethesda)">
        <title>Genome sequences of three phytopathogenic species of the Magnaporthaceae family of fungi.</title>
        <authorList>
            <person name="Okagaki L.H."/>
            <person name="Nunes C.C."/>
            <person name="Sailsbery J."/>
            <person name="Clay B."/>
            <person name="Brown D."/>
            <person name="John T."/>
            <person name="Oh Y."/>
            <person name="Young N."/>
            <person name="Fitzgerald M."/>
            <person name="Haas B.J."/>
            <person name="Zeng Q."/>
            <person name="Young S."/>
            <person name="Adiconis X."/>
            <person name="Fan L."/>
            <person name="Levin J.Z."/>
            <person name="Mitchell T.K."/>
            <person name="Okubara P.A."/>
            <person name="Farman M.L."/>
            <person name="Kohn L.M."/>
            <person name="Birren B."/>
            <person name="Ma L.-J."/>
            <person name="Dean R.A."/>
        </authorList>
    </citation>
    <scope>NUCLEOTIDE SEQUENCE</scope>
    <source>
        <strain evidence="3">R3-111a-1</strain>
    </source>
</reference>
<accession>J3PJM7</accession>
<name>J3PJM7_GAET3</name>
<reference evidence="2" key="3">
    <citation type="submission" date="2010-09" db="EMBL/GenBank/DDBJ databases">
        <title>Annotation of Gaeumannomyces graminis var. tritici R3-111a-1.</title>
        <authorList>
            <consortium name="The Broad Institute Genome Sequencing Platform"/>
            <person name="Ma L.-J."/>
            <person name="Dead R."/>
            <person name="Young S.K."/>
            <person name="Zeng Q."/>
            <person name="Gargeya S."/>
            <person name="Fitzgerald M."/>
            <person name="Haas B."/>
            <person name="Abouelleil A."/>
            <person name="Alvarado L."/>
            <person name="Arachchi H.M."/>
            <person name="Berlin A."/>
            <person name="Brown A."/>
            <person name="Chapman S.B."/>
            <person name="Chen Z."/>
            <person name="Dunbar C."/>
            <person name="Freedman E."/>
            <person name="Gearin G."/>
            <person name="Gellesch M."/>
            <person name="Goldberg J."/>
            <person name="Griggs A."/>
            <person name="Gujja S."/>
            <person name="Heiman D."/>
            <person name="Howarth C."/>
            <person name="Larson L."/>
            <person name="Lui A."/>
            <person name="MacDonald P.J.P."/>
            <person name="Mehta T."/>
            <person name="Montmayeur A."/>
            <person name="Murphy C."/>
            <person name="Neiman D."/>
            <person name="Pearson M."/>
            <person name="Priest M."/>
            <person name="Roberts A."/>
            <person name="Saif S."/>
            <person name="Shea T."/>
            <person name="Shenoy N."/>
            <person name="Sisk P."/>
            <person name="Stolte C."/>
            <person name="Sykes S."/>
            <person name="Yandava C."/>
            <person name="Wortman J."/>
            <person name="Nusbaum C."/>
            <person name="Birren B."/>
        </authorList>
    </citation>
    <scope>NUCLEOTIDE SEQUENCE</scope>
    <source>
        <strain evidence="2">R3-111a-1</strain>
    </source>
</reference>
<dbReference type="EMBL" id="GL385432">
    <property type="protein sequence ID" value="EJT68727.1"/>
    <property type="molecule type" value="Genomic_DNA"/>
</dbReference>
<gene>
    <name evidence="3" type="primary">20354172</name>
    <name evidence="2" type="ORF">GGTG_13714</name>
</gene>
<reference evidence="4" key="1">
    <citation type="submission" date="2010-07" db="EMBL/GenBank/DDBJ databases">
        <title>The genome sequence of Gaeumannomyces graminis var. tritici strain R3-111a-1.</title>
        <authorList>
            <consortium name="The Broad Institute Genome Sequencing Platform"/>
            <person name="Ma L.-J."/>
            <person name="Dead R."/>
            <person name="Young S."/>
            <person name="Zeng Q."/>
            <person name="Koehrsen M."/>
            <person name="Alvarado L."/>
            <person name="Berlin A."/>
            <person name="Chapman S.B."/>
            <person name="Chen Z."/>
            <person name="Freedman E."/>
            <person name="Gellesch M."/>
            <person name="Goldberg J."/>
            <person name="Griggs A."/>
            <person name="Gujja S."/>
            <person name="Heilman E.R."/>
            <person name="Heiman D."/>
            <person name="Hepburn T."/>
            <person name="Howarth C."/>
            <person name="Jen D."/>
            <person name="Larson L."/>
            <person name="Mehta T."/>
            <person name="Neiman D."/>
            <person name="Pearson M."/>
            <person name="Roberts A."/>
            <person name="Saif S."/>
            <person name="Shea T."/>
            <person name="Shenoy N."/>
            <person name="Sisk P."/>
            <person name="Stolte C."/>
            <person name="Sykes S."/>
            <person name="Walk T."/>
            <person name="White J."/>
            <person name="Yandava C."/>
            <person name="Haas B."/>
            <person name="Nusbaum C."/>
            <person name="Birren B."/>
        </authorList>
    </citation>
    <scope>NUCLEOTIDE SEQUENCE [LARGE SCALE GENOMIC DNA]</scope>
    <source>
        <strain evidence="4">R3-111a-1</strain>
    </source>
</reference>
<proteinExistence type="predicted"/>
<feature type="region of interest" description="Disordered" evidence="1">
    <location>
        <begin position="113"/>
        <end position="140"/>
    </location>
</feature>
<evidence type="ECO:0000256" key="1">
    <source>
        <dbReference type="SAM" id="MobiDB-lite"/>
    </source>
</evidence>
<dbReference type="eggNOG" id="ENOG502RFG7">
    <property type="taxonomic scope" value="Eukaryota"/>
</dbReference>
<dbReference type="HOGENOM" id="CLU_019422_0_0_1"/>
<evidence type="ECO:0000313" key="4">
    <source>
        <dbReference type="Proteomes" id="UP000006039"/>
    </source>
</evidence>
<sequence>MNNMIRRQDMVPPWIEKQQELAKALHVFRARLRSDWTRHAARSIAGMGGSLERQVARAEGYAAAEVRWNPRRGKVGKEAAAAAAVASASKAKDPAMAKMRKELGDEAVQEALGEGPTVGTVGSEDGKAEQEPAAAWTAPHPFRDPAWEAAEKAYQELAVGNLNSITRSYNLMAPDLAKKPYFTLRRELDACFADVAPRLADTIRERARHLQRPLLDGGSGGSQRGVLARLGGEEWESKAKVYDSKSPHYGFKEMWRDLFARWS</sequence>
<dbReference type="VEuPathDB" id="FungiDB:GGTG_13714"/>
<dbReference type="PANTHER" id="PTHR39394:SF1">
    <property type="entry name" value="DNAJ HOMOLOGUE SUBFAMILY C MEMBER 28 CONSERVED DOMAIN-CONTAINING PROTEIN"/>
    <property type="match status" value="1"/>
</dbReference>
<reference evidence="2" key="2">
    <citation type="submission" date="2010-07" db="EMBL/GenBank/DDBJ databases">
        <authorList>
            <consortium name="The Broad Institute Genome Sequencing Platform"/>
            <consortium name="Broad Institute Genome Sequencing Center for Infectious Disease"/>
            <person name="Ma L.-J."/>
            <person name="Dead R."/>
            <person name="Young S."/>
            <person name="Zeng Q."/>
            <person name="Koehrsen M."/>
            <person name="Alvarado L."/>
            <person name="Berlin A."/>
            <person name="Chapman S.B."/>
            <person name="Chen Z."/>
            <person name="Freedman E."/>
            <person name="Gellesch M."/>
            <person name="Goldberg J."/>
            <person name="Griggs A."/>
            <person name="Gujja S."/>
            <person name="Heilman E.R."/>
            <person name="Heiman D."/>
            <person name="Hepburn T."/>
            <person name="Howarth C."/>
            <person name="Jen D."/>
            <person name="Larson L."/>
            <person name="Mehta T."/>
            <person name="Neiman D."/>
            <person name="Pearson M."/>
            <person name="Roberts A."/>
            <person name="Saif S."/>
            <person name="Shea T."/>
            <person name="Shenoy N."/>
            <person name="Sisk P."/>
            <person name="Stolte C."/>
            <person name="Sykes S."/>
            <person name="Walk T."/>
            <person name="White J."/>
            <person name="Yandava C."/>
            <person name="Haas B."/>
            <person name="Nusbaum C."/>
            <person name="Birren B."/>
        </authorList>
    </citation>
    <scope>NUCLEOTIDE SEQUENCE</scope>
    <source>
        <strain evidence="2">R3-111a-1</strain>
    </source>
</reference>
<organism evidence="2">
    <name type="scientific">Gaeumannomyces tritici (strain R3-111a-1)</name>
    <name type="common">Wheat and barley take-all root rot fungus</name>
    <name type="synonym">Gaeumannomyces graminis var. tritici</name>
    <dbReference type="NCBI Taxonomy" id="644352"/>
    <lineage>
        <taxon>Eukaryota</taxon>
        <taxon>Fungi</taxon>
        <taxon>Dikarya</taxon>
        <taxon>Ascomycota</taxon>
        <taxon>Pezizomycotina</taxon>
        <taxon>Sordariomycetes</taxon>
        <taxon>Sordariomycetidae</taxon>
        <taxon>Magnaporthales</taxon>
        <taxon>Magnaporthaceae</taxon>
        <taxon>Gaeumannomyces</taxon>
    </lineage>
</organism>
<protein>
    <submittedName>
        <fullName evidence="2 3">Uncharacterized protein</fullName>
    </submittedName>
</protein>
<keyword evidence="4" id="KW-1185">Reference proteome</keyword>
<dbReference type="AlphaFoldDB" id="J3PJM7"/>